<dbReference type="eggNOG" id="arCOG04149">
    <property type="taxonomic scope" value="Archaea"/>
</dbReference>
<evidence type="ECO:0000259" key="1">
    <source>
        <dbReference type="Pfam" id="PF04981"/>
    </source>
</evidence>
<evidence type="ECO:0000313" key="2">
    <source>
        <dbReference type="EMBL" id="ABN70200.1"/>
    </source>
</evidence>
<reference evidence="3" key="1">
    <citation type="journal article" date="2009" name="BMC Genomics">
        <title>The complete genome sequence of Staphylothermus marinus reveals differences in sulfur metabolism among heterotrophic Crenarchaeota.</title>
        <authorList>
            <person name="Anderson I.J."/>
            <person name="Dharmarajan L."/>
            <person name="Rodriguez J."/>
            <person name="Hooper S."/>
            <person name="Porat I."/>
            <person name="Ulrich L.E."/>
            <person name="Elkins J.G."/>
            <person name="Mavromatis K."/>
            <person name="Sun H."/>
            <person name="Land M."/>
            <person name="Lapidus A."/>
            <person name="Lucas S."/>
            <person name="Barry K."/>
            <person name="Huber H."/>
            <person name="Zhulin I.B."/>
            <person name="Whitman W.B."/>
            <person name="Mukhopadhyay B."/>
            <person name="Woese C."/>
            <person name="Bristow J."/>
            <person name="Kyrpides N."/>
        </authorList>
    </citation>
    <scope>NUCLEOTIDE SEQUENCE [LARGE SCALE GENOMIC DNA]</scope>
    <source>
        <strain evidence="3">ATCC 43588 / DSM 3639 / JCM 9404 / F1</strain>
    </source>
</reference>
<dbReference type="RefSeq" id="WP_011839391.1">
    <property type="nucleotide sequence ID" value="NC_009033.1"/>
</dbReference>
<dbReference type="HOGENOM" id="CLU_065087_1_0_2"/>
<dbReference type="Proteomes" id="UP000000254">
    <property type="component" value="Chromosome"/>
</dbReference>
<dbReference type="InterPro" id="IPR007064">
    <property type="entry name" value="Nmd3_N"/>
</dbReference>
<dbReference type="AlphaFoldDB" id="A3DNJ0"/>
<dbReference type="Pfam" id="PF04981">
    <property type="entry name" value="NMD3"/>
    <property type="match status" value="1"/>
</dbReference>
<dbReference type="OrthoDB" id="15051at2157"/>
<dbReference type="GO" id="GO:0043023">
    <property type="term" value="F:ribosomal large subunit binding"/>
    <property type="evidence" value="ECO:0007669"/>
    <property type="project" value="InterPro"/>
</dbReference>
<evidence type="ECO:0000313" key="3">
    <source>
        <dbReference type="Proteomes" id="UP000000254"/>
    </source>
</evidence>
<dbReference type="SMR" id="A3DNJ0"/>
<dbReference type="PANTHER" id="PTHR12746">
    <property type="entry name" value="NONSENSE-MEDIATED MRNA DECAY PROTEIN 3"/>
    <property type="match status" value="1"/>
</dbReference>
<organism evidence="2 3">
    <name type="scientific">Staphylothermus marinus (strain ATCC 43588 / DSM 3639 / JCM 9404 / F1)</name>
    <dbReference type="NCBI Taxonomy" id="399550"/>
    <lineage>
        <taxon>Archaea</taxon>
        <taxon>Thermoproteota</taxon>
        <taxon>Thermoprotei</taxon>
        <taxon>Desulfurococcales</taxon>
        <taxon>Desulfurococcaceae</taxon>
        <taxon>Staphylothermus</taxon>
    </lineage>
</organism>
<proteinExistence type="predicted"/>
<dbReference type="EMBL" id="CP000575">
    <property type="protein sequence ID" value="ABN70200.1"/>
    <property type="molecule type" value="Genomic_DNA"/>
</dbReference>
<dbReference type="InterPro" id="IPR039768">
    <property type="entry name" value="Nmd3"/>
</dbReference>
<protein>
    <submittedName>
        <fullName evidence="2">NMD protein affecting ribosome stability and mRNA decay-like protein</fullName>
    </submittedName>
</protein>
<keyword evidence="3" id="KW-1185">Reference proteome</keyword>
<dbReference type="KEGG" id="smr:Smar_1104"/>
<dbReference type="PANTHER" id="PTHR12746:SF2">
    <property type="entry name" value="60S RIBOSOMAL EXPORT PROTEIN NMD3"/>
    <property type="match status" value="1"/>
</dbReference>
<feature type="domain" description="Nmd3 N-terminal" evidence="1">
    <location>
        <begin position="5"/>
        <end position="240"/>
    </location>
</feature>
<dbReference type="GO" id="GO:0005737">
    <property type="term" value="C:cytoplasm"/>
    <property type="evidence" value="ECO:0007669"/>
    <property type="project" value="TreeGrafter"/>
</dbReference>
<dbReference type="GeneID" id="4908022"/>
<name>A3DNJ0_STAMF</name>
<reference evidence="2 3" key="2">
    <citation type="journal article" date="2009" name="Stand. Genomic Sci.">
        <title>Complete genome sequence of Staphylothermus marinus Stetter and Fiala 1986 type strain F1.</title>
        <authorList>
            <person name="Anderson I.J."/>
            <person name="Sun H."/>
            <person name="Lapidus A."/>
            <person name="Copeland A."/>
            <person name="Glavina Del Rio T."/>
            <person name="Tice H."/>
            <person name="Dalin E."/>
            <person name="Lucas S."/>
            <person name="Barry K."/>
            <person name="Land M."/>
            <person name="Richardson P."/>
            <person name="Huber H."/>
            <person name="Kyrpides N.C."/>
        </authorList>
    </citation>
    <scope>NUCLEOTIDE SEQUENCE [LARGE SCALE GENOMIC DNA]</scope>
    <source>
        <strain evidence="3">ATCC 43588 / DSM 3639 / JCM 9404 / F1</strain>
    </source>
</reference>
<sequence length="361" mass="41221">MYKYCVRCGRRVSEDEPLINGYCIDCYLKYKGIFVTKPVLNITICPRCGSWMYRGEWRDPLPLREIIRRILISEAYRFIDRQHVNLLDATILSEPYKINESQYAVKALLHVVIEEYYPLNLEKEIVLNINRKVCPKCLAYAGKSHRALVQIRSVNGSFSREEEKIINKAISDPGVAGDIVEIKKNKYGLDVKLLTSVAAKRLSTILSRLTGAKIIESFKPVRYNPDKGRWSGITTLSVRLPSIKKGDLVEFEGRPGVVRDISPHGIKIEFLDDGRTENIKFEKYWSGDLKKAENLVYSETYSVIAEDKTTIYLLDEETGNIIDYPRTKTLANISVGDKVRAVRVRDKVYMIKNSELGGNNA</sequence>
<accession>A3DNJ0</accession>
<gene>
    <name evidence="2" type="ordered locus">Smar_1104</name>
</gene>
<dbReference type="STRING" id="399550.Smar_1104"/>